<dbReference type="GO" id="GO:0015558">
    <property type="term" value="F:secondary active p-aminobenzoyl-glutamate transmembrane transporter activity"/>
    <property type="evidence" value="ECO:0007669"/>
    <property type="project" value="InterPro"/>
</dbReference>
<dbReference type="RefSeq" id="WP_265688641.1">
    <property type="nucleotide sequence ID" value="NZ_JAKRRX010000117.1"/>
</dbReference>
<feature type="transmembrane region" description="Helical" evidence="1">
    <location>
        <begin position="93"/>
        <end position="115"/>
    </location>
</feature>
<sequence>MSNQAAKQAPSPKPSGMDRFLNFIERAGNKIPDPAILFFWALVIVWVSSALLSNVTFDLINPRTGEALGVNNLLTGEALASFLANMVTTFTSFAPLGIVLVAMLGVGVADSSGFITTGLKKMLNFTPAKLVTPMLILVAIVSHTASDAGYVLVIPLGGIIFHAAGRHPLAGIAAAFAGVSGGYSANFIPSGIDPLLAGFTQTAAQVLDPEYIINPLANIMFTGLSSVVVIAIGWYVTEKIIEPRLANTPIDDDAEEAPDLGTFTEIESKAFRYAGWAMVVGIAALVFAVMPEDSALRSPEGEITVFSAPLMQSIVPLIFVLFIIPGIVYGRVSGKFQNSNDVIKSMSETMSTMGAYIVMSFFCAQFLAAFGQSNIGTMLALYGAEGLKAMNLPGQATIVGMILLTASVNLLVGSASAKWALIGPILVPMLMAVGISPELSQAAYRVGDSVSNIISPLMVFFPLVVVYCQRYVKSTGIGTLASLMMPFSIAMLIGWTAFLLAYWALGIPLGIQAPYTYTM</sequence>
<dbReference type="InterPro" id="IPR004697">
    <property type="entry name" value="AbgT"/>
</dbReference>
<dbReference type="EMBL" id="JAKRRX010000117">
    <property type="protein sequence ID" value="MCW8335479.1"/>
    <property type="molecule type" value="Genomic_DNA"/>
</dbReference>
<feature type="transmembrane region" description="Helical" evidence="1">
    <location>
        <begin position="419"/>
        <end position="437"/>
    </location>
</feature>
<evidence type="ECO:0000313" key="3">
    <source>
        <dbReference type="Proteomes" id="UP001155586"/>
    </source>
</evidence>
<feature type="transmembrane region" description="Helical" evidence="1">
    <location>
        <begin position="480"/>
        <end position="505"/>
    </location>
</feature>
<feature type="transmembrane region" description="Helical" evidence="1">
    <location>
        <begin position="353"/>
        <end position="372"/>
    </location>
</feature>
<evidence type="ECO:0000313" key="2">
    <source>
        <dbReference type="EMBL" id="MCW8335479.1"/>
    </source>
</evidence>
<feature type="transmembrane region" description="Helical" evidence="1">
    <location>
        <begin position="212"/>
        <end position="236"/>
    </location>
</feature>
<feature type="transmembrane region" description="Helical" evidence="1">
    <location>
        <begin position="172"/>
        <end position="192"/>
    </location>
</feature>
<dbReference type="GO" id="GO:1902604">
    <property type="term" value="P:p-aminobenzoyl-glutamate transmembrane transport"/>
    <property type="evidence" value="ECO:0007669"/>
    <property type="project" value="InterPro"/>
</dbReference>
<protein>
    <submittedName>
        <fullName evidence="2">AbgT family transporter</fullName>
    </submittedName>
</protein>
<proteinExistence type="predicted"/>
<dbReference type="AlphaFoldDB" id="A0A9X3CGK2"/>
<accession>A0A9X3CGK2</accession>
<feature type="transmembrane region" description="Helical" evidence="1">
    <location>
        <begin position="449"/>
        <end position="468"/>
    </location>
</feature>
<keyword evidence="1" id="KW-1133">Transmembrane helix</keyword>
<feature type="transmembrane region" description="Helical" evidence="1">
    <location>
        <begin position="35"/>
        <end position="57"/>
    </location>
</feature>
<keyword evidence="1" id="KW-0472">Membrane</keyword>
<dbReference type="PANTHER" id="PTHR30282:SF1">
    <property type="entry name" value="ABGT FAMILY TRANSPORTER"/>
    <property type="match status" value="1"/>
</dbReference>
<evidence type="ECO:0000256" key="1">
    <source>
        <dbReference type="SAM" id="Phobius"/>
    </source>
</evidence>
<organism evidence="2 3">
    <name type="scientific">Vibrio paucivorans</name>
    <dbReference type="NCBI Taxonomy" id="2829489"/>
    <lineage>
        <taxon>Bacteria</taxon>
        <taxon>Pseudomonadati</taxon>
        <taxon>Pseudomonadota</taxon>
        <taxon>Gammaproteobacteria</taxon>
        <taxon>Vibrionales</taxon>
        <taxon>Vibrionaceae</taxon>
        <taxon>Vibrio</taxon>
    </lineage>
</organism>
<dbReference type="Pfam" id="PF03806">
    <property type="entry name" value="ABG_transport"/>
    <property type="match status" value="1"/>
</dbReference>
<comment type="caution">
    <text evidence="2">The sequence shown here is derived from an EMBL/GenBank/DDBJ whole genome shotgun (WGS) entry which is preliminary data.</text>
</comment>
<gene>
    <name evidence="2" type="ORF">MD483_16815</name>
</gene>
<dbReference type="Proteomes" id="UP001155586">
    <property type="component" value="Unassembled WGS sequence"/>
</dbReference>
<feature type="transmembrane region" description="Helical" evidence="1">
    <location>
        <begin position="273"/>
        <end position="290"/>
    </location>
</feature>
<feature type="transmembrane region" description="Helical" evidence="1">
    <location>
        <begin position="148"/>
        <end position="165"/>
    </location>
</feature>
<dbReference type="PANTHER" id="PTHR30282">
    <property type="entry name" value="P-AMINOBENZOYL GLUTAMATE TRANSPORTER"/>
    <property type="match status" value="1"/>
</dbReference>
<reference evidence="2" key="1">
    <citation type="submission" date="2022-02" db="EMBL/GenBank/DDBJ databases">
        <title>Vibrio sp. nov., a new bacterium isolated from Bohai sea, China.</title>
        <authorList>
            <person name="Yuan Y."/>
        </authorList>
    </citation>
    <scope>NUCLEOTIDE SEQUENCE</scope>
    <source>
        <strain evidence="2">DBSS07</strain>
    </source>
</reference>
<name>A0A9X3CGK2_9VIBR</name>
<feature type="transmembrane region" description="Helical" evidence="1">
    <location>
        <begin position="122"/>
        <end position="142"/>
    </location>
</feature>
<feature type="transmembrane region" description="Helical" evidence="1">
    <location>
        <begin position="392"/>
        <end position="412"/>
    </location>
</feature>
<feature type="transmembrane region" description="Helical" evidence="1">
    <location>
        <begin position="310"/>
        <end position="332"/>
    </location>
</feature>
<keyword evidence="1" id="KW-0812">Transmembrane</keyword>
<keyword evidence="3" id="KW-1185">Reference proteome</keyword>